<proteinExistence type="predicted"/>
<protein>
    <recommendedName>
        <fullName evidence="4">Minor tail protein</fullName>
    </recommendedName>
</protein>
<organism evidence="2 3">
    <name type="scientific">Brachybacterium rhamnosum</name>
    <dbReference type="NCBI Taxonomy" id="173361"/>
    <lineage>
        <taxon>Bacteria</taxon>
        <taxon>Bacillati</taxon>
        <taxon>Actinomycetota</taxon>
        <taxon>Actinomycetes</taxon>
        <taxon>Micrococcales</taxon>
        <taxon>Dermabacteraceae</taxon>
        <taxon>Brachybacterium</taxon>
    </lineage>
</organism>
<reference evidence="3" key="1">
    <citation type="journal article" date="2019" name="Int. J. Syst. Evol. Microbiol.">
        <title>The Global Catalogue of Microorganisms (GCM) 10K type strain sequencing project: providing services to taxonomists for standard genome sequencing and annotation.</title>
        <authorList>
            <consortium name="The Broad Institute Genomics Platform"/>
            <consortium name="The Broad Institute Genome Sequencing Center for Infectious Disease"/>
            <person name="Wu L."/>
            <person name="Ma J."/>
        </authorList>
    </citation>
    <scope>NUCLEOTIDE SEQUENCE [LARGE SCALE GENOMIC DNA]</scope>
    <source>
        <strain evidence="3">JCM 11650</strain>
    </source>
</reference>
<evidence type="ECO:0000256" key="1">
    <source>
        <dbReference type="SAM" id="MobiDB-lite"/>
    </source>
</evidence>
<keyword evidence="3" id="KW-1185">Reference proteome</keyword>
<evidence type="ECO:0008006" key="4">
    <source>
        <dbReference type="Google" id="ProtNLM"/>
    </source>
</evidence>
<dbReference type="EMBL" id="JBHUFL010000002">
    <property type="protein sequence ID" value="MFD1835050.1"/>
    <property type="molecule type" value="Genomic_DNA"/>
</dbReference>
<dbReference type="Proteomes" id="UP001597280">
    <property type="component" value="Unassembled WGS sequence"/>
</dbReference>
<dbReference type="RefSeq" id="WP_343904261.1">
    <property type="nucleotide sequence ID" value="NZ_BAAAIS010000002.1"/>
</dbReference>
<accession>A0ABW4PYA6</accession>
<evidence type="ECO:0000313" key="3">
    <source>
        <dbReference type="Proteomes" id="UP001597280"/>
    </source>
</evidence>
<evidence type="ECO:0000313" key="2">
    <source>
        <dbReference type="EMBL" id="MFD1835050.1"/>
    </source>
</evidence>
<feature type="region of interest" description="Disordered" evidence="1">
    <location>
        <begin position="50"/>
        <end position="70"/>
    </location>
</feature>
<name>A0ABW4PYA6_9MICO</name>
<sequence>MLQVRTPRDVYTPQVETTIGGRTVDADSLSIDRALPDPLAAEQLRAASGSVTVTDGPDVASSAATPWDPSTVWPPVQETPLSIRTDMGDGWVPSLTGGRVTDASGGIGTRQVEVGFADRYESLLRSISWEPVAEAMPAITSGNPRRFVGMWTTSITDQILRQCGWYSTPPPQGFSVLSVPAQGTLWGERGLCVSAGSAAGVGTEYPRFGVTSWGIGTEDASATYTVSGGYSIKARGRMELSALTSSTGGTGRVTANTGTGGGLVRLVWSDTTGNVWIGGDGMTLTAVATVARADGLLYATVEHVTDTSVRVILRSGTATQTVTVTVPASITTGAVTTCSILADGNRSGGYQVAFPATAGGLTSWTPNAVIHARGSNLNRIIARPAVQGESCVDLLAQQCEAESATYWIDELGTLHWWDLRRLEARTSATTLTSGDDLSEKGFTWSHDRSQVKSSVEVKWREAVQEFSSRATIDLWQGSGITLTSGTVSESWVNVPDDEVWLMPDTNLRPPSSDPANTDFNYGVGSWYGGVIEDTDTWAHNAGTLAGSITQVTPGAFKLRLSWSGTGRVIMHTVSKDLAGSTLWMRRRDFNLPILRGKSKVTFADRTTIGAATGPAGAPEKSIDAGWWIQYESQAQYTADYAAARVTVPQPVLSSVELIPIPGLQLGDIVTISDTHESLLTVQGIVIGDSRSVDADMGVTHTITVRPLTVARNSITWAEWAGEARPKTWREWYLNQQTTWAAWGADPLGKE</sequence>
<gene>
    <name evidence="2" type="ORF">ACFSDA_08150</name>
</gene>
<comment type="caution">
    <text evidence="2">The sequence shown here is derived from an EMBL/GenBank/DDBJ whole genome shotgun (WGS) entry which is preliminary data.</text>
</comment>